<dbReference type="InterPro" id="IPR000719">
    <property type="entry name" value="Prot_kinase_dom"/>
</dbReference>
<keyword evidence="1" id="KW-0723">Serine/threonine-protein kinase</keyword>
<dbReference type="PANTHER" id="PTHR11584:SF369">
    <property type="entry name" value="MITOGEN-ACTIVATED PROTEIN KINASE KINASE KINASE 19-RELATED"/>
    <property type="match status" value="1"/>
</dbReference>
<evidence type="ECO:0000256" key="3">
    <source>
        <dbReference type="ARBA" id="ARBA00022741"/>
    </source>
</evidence>
<evidence type="ECO:0000313" key="8">
    <source>
        <dbReference type="Proteomes" id="UP000283634"/>
    </source>
</evidence>
<dbReference type="Gene3D" id="1.10.510.10">
    <property type="entry name" value="Transferase(Phosphotransferase) domain 1"/>
    <property type="match status" value="1"/>
</dbReference>
<evidence type="ECO:0000256" key="2">
    <source>
        <dbReference type="ARBA" id="ARBA00022679"/>
    </source>
</evidence>
<dbReference type="GeneID" id="40330633"/>
<keyword evidence="5" id="KW-0067">ATP-binding</keyword>
<evidence type="ECO:0000256" key="4">
    <source>
        <dbReference type="ARBA" id="ARBA00022777"/>
    </source>
</evidence>
<accession>A0A3S5IQR5</accession>
<dbReference type="Pfam" id="PF00069">
    <property type="entry name" value="Pkinase"/>
    <property type="match status" value="1"/>
</dbReference>
<evidence type="ECO:0000256" key="1">
    <source>
        <dbReference type="ARBA" id="ARBA00022527"/>
    </source>
</evidence>
<dbReference type="InterPro" id="IPR011009">
    <property type="entry name" value="Kinase-like_dom_sf"/>
</dbReference>
<evidence type="ECO:0000313" key="7">
    <source>
        <dbReference type="EMBL" id="RNF01906.1"/>
    </source>
</evidence>
<keyword evidence="8" id="KW-1185">Reference proteome</keyword>
<gene>
    <name evidence="7" type="ORF">TraAM80_06700</name>
</gene>
<evidence type="ECO:0000259" key="6">
    <source>
        <dbReference type="PROSITE" id="PS50011"/>
    </source>
</evidence>
<dbReference type="GO" id="GO:0004674">
    <property type="term" value="F:protein serine/threonine kinase activity"/>
    <property type="evidence" value="ECO:0007669"/>
    <property type="project" value="UniProtKB-KW"/>
</dbReference>
<organism evidence="7 8">
    <name type="scientific">Trypanosoma rangeli</name>
    <dbReference type="NCBI Taxonomy" id="5698"/>
    <lineage>
        <taxon>Eukaryota</taxon>
        <taxon>Discoba</taxon>
        <taxon>Euglenozoa</taxon>
        <taxon>Kinetoplastea</taxon>
        <taxon>Metakinetoplastina</taxon>
        <taxon>Trypanosomatida</taxon>
        <taxon>Trypanosomatidae</taxon>
        <taxon>Trypanosoma</taxon>
        <taxon>Herpetosoma</taxon>
    </lineage>
</organism>
<dbReference type="EMBL" id="MKGL01000254">
    <property type="protein sequence ID" value="RNF01906.1"/>
    <property type="molecule type" value="Genomic_DNA"/>
</dbReference>
<comment type="caution">
    <text evidence="7">The sequence shown here is derived from an EMBL/GenBank/DDBJ whole genome shotgun (WGS) entry which is preliminary data.</text>
</comment>
<keyword evidence="2" id="KW-0808">Transferase</keyword>
<dbReference type="PROSITE" id="PS50011">
    <property type="entry name" value="PROTEIN_KINASE_DOM"/>
    <property type="match status" value="1"/>
</dbReference>
<dbReference type="OrthoDB" id="10252354at2759"/>
<reference evidence="7 8" key="1">
    <citation type="journal article" date="2018" name="BMC Genomics">
        <title>Genomic comparison of Trypanosoma conorhini and Trypanosoma rangeli to Trypanosoma cruzi strains of high and low virulence.</title>
        <authorList>
            <person name="Bradwell K.R."/>
            <person name="Koparde V.N."/>
            <person name="Matveyev A.V."/>
            <person name="Serrano M.G."/>
            <person name="Alves J.M."/>
            <person name="Parikh H."/>
            <person name="Huang B."/>
            <person name="Lee V."/>
            <person name="Espinosa-Alvarez O."/>
            <person name="Ortiz P.A."/>
            <person name="Costa-Martins A.G."/>
            <person name="Teixeira M.M."/>
            <person name="Buck G.A."/>
        </authorList>
    </citation>
    <scope>NUCLEOTIDE SEQUENCE [LARGE SCALE GENOMIC DNA]</scope>
    <source>
        <strain evidence="7 8">AM80</strain>
    </source>
</reference>
<keyword evidence="4 7" id="KW-0418">Kinase</keyword>
<evidence type="ECO:0000256" key="5">
    <source>
        <dbReference type="ARBA" id="ARBA00022840"/>
    </source>
</evidence>
<dbReference type="SUPFAM" id="SSF56112">
    <property type="entry name" value="Protein kinase-like (PK-like)"/>
    <property type="match status" value="1"/>
</dbReference>
<sequence length="125" mass="13860">MARTMVDEVMLRGTALYMAPEVASGGRCTPQSDIFSLGISLLEMLLGRLPWRWSRTAPGGSDAASLQALFNRDLIFVQSLARGYLEPEIPDFLDFEVAHFVRSCCHPNPAMRPSTSALFSYSFLL</sequence>
<proteinExistence type="predicted"/>
<dbReference type="GO" id="GO:0005524">
    <property type="term" value="F:ATP binding"/>
    <property type="evidence" value="ECO:0007669"/>
    <property type="project" value="UniProtKB-KW"/>
</dbReference>
<dbReference type="Proteomes" id="UP000283634">
    <property type="component" value="Unassembled WGS sequence"/>
</dbReference>
<keyword evidence="3" id="KW-0547">Nucleotide-binding</keyword>
<dbReference type="AlphaFoldDB" id="A0A3S5IQR5"/>
<protein>
    <submittedName>
        <fullName evidence="7">Putative MAP protein kinase</fullName>
    </submittedName>
</protein>
<dbReference type="PANTHER" id="PTHR11584">
    <property type="entry name" value="SERINE/THREONINE PROTEIN KINASE"/>
    <property type="match status" value="1"/>
</dbReference>
<dbReference type="RefSeq" id="XP_029236601.1">
    <property type="nucleotide sequence ID" value="XM_029383532.1"/>
</dbReference>
<name>A0A3S5IQR5_TRYRA</name>
<feature type="domain" description="Protein kinase" evidence="6">
    <location>
        <begin position="1"/>
        <end position="124"/>
    </location>
</feature>